<dbReference type="AlphaFoldDB" id="A0A369W7F0"/>
<feature type="transmembrane region" description="Helical" evidence="1">
    <location>
        <begin position="87"/>
        <end position="110"/>
    </location>
</feature>
<reference evidence="3" key="1">
    <citation type="submission" date="2018-07" db="EMBL/GenBank/DDBJ databases">
        <authorList>
            <person name="Liu B.-T."/>
            <person name="Du Z."/>
        </authorList>
    </citation>
    <scope>NUCLEOTIDE SEQUENCE [LARGE SCALE GENOMIC DNA]</scope>
    <source>
        <strain evidence="3">XYN52</strain>
    </source>
</reference>
<keyword evidence="1" id="KW-0472">Membrane</keyword>
<evidence type="ECO:0000313" key="2">
    <source>
        <dbReference type="EMBL" id="RDE10518.1"/>
    </source>
</evidence>
<dbReference type="EMBL" id="QQNH01000001">
    <property type="protein sequence ID" value="RDE10518.1"/>
    <property type="molecule type" value="Genomic_DNA"/>
</dbReference>
<name>A0A369W7F0_9HYPH</name>
<evidence type="ECO:0000256" key="1">
    <source>
        <dbReference type="SAM" id="Phobius"/>
    </source>
</evidence>
<organism evidence="2 3">
    <name type="scientific">Pelagibacterium lacus</name>
    <dbReference type="NCBI Taxonomy" id="2282655"/>
    <lineage>
        <taxon>Bacteria</taxon>
        <taxon>Pseudomonadati</taxon>
        <taxon>Pseudomonadota</taxon>
        <taxon>Alphaproteobacteria</taxon>
        <taxon>Hyphomicrobiales</taxon>
        <taxon>Devosiaceae</taxon>
        <taxon>Pelagibacterium</taxon>
    </lineage>
</organism>
<feature type="transmembrane region" description="Helical" evidence="1">
    <location>
        <begin position="20"/>
        <end position="43"/>
    </location>
</feature>
<comment type="caution">
    <text evidence="2">The sequence shown here is derived from an EMBL/GenBank/DDBJ whole genome shotgun (WGS) entry which is preliminary data.</text>
</comment>
<keyword evidence="1" id="KW-0812">Transmembrane</keyword>
<keyword evidence="3" id="KW-1185">Reference proteome</keyword>
<dbReference type="Proteomes" id="UP000253759">
    <property type="component" value="Unassembled WGS sequence"/>
</dbReference>
<sequence length="116" mass="12633">MLDPLFRFALRALLFILRTLGWLVPTVGAGVALMGVMFWVMGIPGSSTPDYYRDWLLGLLVLAGYLSLYGLYVVLGAIGKLSGQTRLLYAVTAGVWVAGIIAVQVMHTLWMRLSAG</sequence>
<evidence type="ECO:0000313" key="3">
    <source>
        <dbReference type="Proteomes" id="UP000253759"/>
    </source>
</evidence>
<dbReference type="RefSeq" id="WP_114644238.1">
    <property type="nucleotide sequence ID" value="NZ_QQNH01000001.1"/>
</dbReference>
<keyword evidence="1" id="KW-1133">Transmembrane helix</keyword>
<feature type="transmembrane region" description="Helical" evidence="1">
    <location>
        <begin position="55"/>
        <end position="75"/>
    </location>
</feature>
<gene>
    <name evidence="2" type="ORF">DVH29_00775</name>
</gene>
<accession>A0A369W7F0</accession>
<protein>
    <submittedName>
        <fullName evidence="2">Uncharacterized protein</fullName>
    </submittedName>
</protein>
<proteinExistence type="predicted"/>